<dbReference type="SMART" id="SM00220">
    <property type="entry name" value="S_TKc"/>
    <property type="match status" value="1"/>
</dbReference>
<organism evidence="2 3">
    <name type="scientific">Elsinoe ampelina</name>
    <dbReference type="NCBI Taxonomy" id="302913"/>
    <lineage>
        <taxon>Eukaryota</taxon>
        <taxon>Fungi</taxon>
        <taxon>Dikarya</taxon>
        <taxon>Ascomycota</taxon>
        <taxon>Pezizomycotina</taxon>
        <taxon>Dothideomycetes</taxon>
        <taxon>Dothideomycetidae</taxon>
        <taxon>Myriangiales</taxon>
        <taxon>Elsinoaceae</taxon>
        <taxon>Elsinoe</taxon>
    </lineage>
</organism>
<sequence length="235" mass="26292">MTPWPAIDPISTALYTEFLGQKDLSAYRDPQNFCTLPADRVFALLQAFPEVLCYLVEQRVEHNDVKPENILINDTQVKLIDFGLATRGRRTGPRFSGTAAYVALDVLDPVDPLLHAGKRDTYAFMPTFLFALGWKALPRHHPFDLGLLRTEDDQRDLHQATVEETVWQCESLGMFDIHIKQAAAAKAVNRMSPNELLVAAKKTALGSVRQAVEMAPNIRASFARKKVLMKSSVSL</sequence>
<dbReference type="SUPFAM" id="SSF56112">
    <property type="entry name" value="Protein kinase-like (PK-like)"/>
    <property type="match status" value="1"/>
</dbReference>
<dbReference type="InterPro" id="IPR008271">
    <property type="entry name" value="Ser/Thr_kinase_AS"/>
</dbReference>
<keyword evidence="3" id="KW-1185">Reference proteome</keyword>
<keyword evidence="2" id="KW-0808">Transferase</keyword>
<dbReference type="PANTHER" id="PTHR44329:SF260">
    <property type="entry name" value="PROTEIN KINASE DOMAIN-CONTAINING PROTEIN"/>
    <property type="match status" value="1"/>
</dbReference>
<dbReference type="EMBL" id="ML992502">
    <property type="protein sequence ID" value="KAF2227060.1"/>
    <property type="molecule type" value="Genomic_DNA"/>
</dbReference>
<dbReference type="InterPro" id="IPR051681">
    <property type="entry name" value="Ser/Thr_Kinases-Pseudokinases"/>
</dbReference>
<dbReference type="GO" id="GO:0004674">
    <property type="term" value="F:protein serine/threonine kinase activity"/>
    <property type="evidence" value="ECO:0007669"/>
    <property type="project" value="TreeGrafter"/>
</dbReference>
<accession>A0A6A6GNJ2</accession>
<dbReference type="Pfam" id="PF00069">
    <property type="entry name" value="Pkinase"/>
    <property type="match status" value="1"/>
</dbReference>
<dbReference type="InterPro" id="IPR000719">
    <property type="entry name" value="Prot_kinase_dom"/>
</dbReference>
<dbReference type="InterPro" id="IPR011009">
    <property type="entry name" value="Kinase-like_dom_sf"/>
</dbReference>
<gene>
    <name evidence="2" type="ORF">BDZ85DRAFT_57968</name>
</gene>
<dbReference type="PROSITE" id="PS50011">
    <property type="entry name" value="PROTEIN_KINASE_DOM"/>
    <property type="match status" value="1"/>
</dbReference>
<evidence type="ECO:0000313" key="2">
    <source>
        <dbReference type="EMBL" id="KAF2227060.1"/>
    </source>
</evidence>
<dbReference type="GO" id="GO:0005524">
    <property type="term" value="F:ATP binding"/>
    <property type="evidence" value="ECO:0007669"/>
    <property type="project" value="InterPro"/>
</dbReference>
<name>A0A6A6GNJ2_9PEZI</name>
<feature type="domain" description="Protein kinase" evidence="1">
    <location>
        <begin position="1"/>
        <end position="235"/>
    </location>
</feature>
<protein>
    <submittedName>
        <fullName evidence="2">Kinase-like domain-containing protein</fullName>
    </submittedName>
</protein>
<dbReference type="AlphaFoldDB" id="A0A6A6GNJ2"/>
<keyword evidence="2" id="KW-0418">Kinase</keyword>
<dbReference type="Proteomes" id="UP000799538">
    <property type="component" value="Unassembled WGS sequence"/>
</dbReference>
<evidence type="ECO:0000259" key="1">
    <source>
        <dbReference type="PROSITE" id="PS50011"/>
    </source>
</evidence>
<reference evidence="3" key="1">
    <citation type="journal article" date="2020" name="Stud. Mycol.">
        <title>101 Dothideomycetes genomes: A test case for predicting lifestyles and emergence of pathogens.</title>
        <authorList>
            <person name="Haridas S."/>
            <person name="Albert R."/>
            <person name="Binder M."/>
            <person name="Bloem J."/>
            <person name="LaButti K."/>
            <person name="Salamov A."/>
            <person name="Andreopoulos B."/>
            <person name="Baker S."/>
            <person name="Barry K."/>
            <person name="Bills G."/>
            <person name="Bluhm B."/>
            <person name="Cannon C."/>
            <person name="Castanera R."/>
            <person name="Culley D."/>
            <person name="Daum C."/>
            <person name="Ezra D."/>
            <person name="Gonzalez J."/>
            <person name="Henrissat B."/>
            <person name="Kuo A."/>
            <person name="Liang C."/>
            <person name="Lipzen A."/>
            <person name="Lutzoni F."/>
            <person name="Magnuson J."/>
            <person name="Mondo S."/>
            <person name="Nolan M."/>
            <person name="Ohm R."/>
            <person name="Pangilinan J."/>
            <person name="Park H.-J."/>
            <person name="Ramirez L."/>
            <person name="Alfaro M."/>
            <person name="Sun H."/>
            <person name="Tritt A."/>
            <person name="Yoshinaga Y."/>
            <person name="Zwiers L.-H."/>
            <person name="Turgeon B."/>
            <person name="Goodwin S."/>
            <person name="Spatafora J."/>
            <person name="Crous P."/>
            <person name="Grigoriev I."/>
        </authorList>
    </citation>
    <scope>NUCLEOTIDE SEQUENCE [LARGE SCALE GENOMIC DNA]</scope>
    <source>
        <strain evidence="3">CECT 20119</strain>
    </source>
</reference>
<dbReference type="PROSITE" id="PS00108">
    <property type="entry name" value="PROTEIN_KINASE_ST"/>
    <property type="match status" value="1"/>
</dbReference>
<dbReference type="Gene3D" id="1.10.510.10">
    <property type="entry name" value="Transferase(Phosphotransferase) domain 1"/>
    <property type="match status" value="1"/>
</dbReference>
<proteinExistence type="predicted"/>
<dbReference type="OrthoDB" id="4062651at2759"/>
<dbReference type="PANTHER" id="PTHR44329">
    <property type="entry name" value="SERINE/THREONINE-PROTEIN KINASE TNNI3K-RELATED"/>
    <property type="match status" value="1"/>
</dbReference>
<evidence type="ECO:0000313" key="3">
    <source>
        <dbReference type="Proteomes" id="UP000799538"/>
    </source>
</evidence>